<sequence>MKNCPVTSLPVTERPHWKSVHPDRFYTTHMQRIGDDILLTYYESNNDITVEFMDKELFKTVLDESGLSDRPIYMLRDLEHVRDVSFEYKKHLTQLIYQWQPLFRCIVFYNVKPSFLTMVETFAAIVPDSTHIFIVDSYADAMRLVMKLQSGEEFIEEFEDDEDEMYTRHKRDFLAAVARIGWLNMLSQPINLPSEDNYLYAFFKAIESLQYDLQEKERISYQEAREREKECNQRIAEKTILLNAQQEMNNKLKNLFDRERTMLKSRIAAQDMELTRVSTAISEKATALQLLQDQVETLDIDTGKKRQMLDTCRNLIETEITEKKLNTELTETDSEFLSKLQKTHPNLNQRDLRICLLIKLNYDTREIASTIGISTRGLESIRYRMHKKMGLHKHQSIKNYLVRIAGGNSG</sequence>
<dbReference type="AlphaFoldDB" id="A0A831WNX7"/>
<protein>
    <submittedName>
        <fullName evidence="1">Transcriptional regulator</fullName>
    </submittedName>
</protein>
<name>A0A831WNX7_PROAE</name>
<organism evidence="1">
    <name type="scientific">Prosthecochloris aestuarii</name>
    <dbReference type="NCBI Taxonomy" id="1102"/>
    <lineage>
        <taxon>Bacteria</taxon>
        <taxon>Pseudomonadati</taxon>
        <taxon>Chlorobiota</taxon>
        <taxon>Chlorobiia</taxon>
        <taxon>Chlorobiales</taxon>
        <taxon>Chlorobiaceae</taxon>
        <taxon>Prosthecochloris</taxon>
    </lineage>
</organism>
<accession>A0A831WNX7</accession>
<dbReference type="GO" id="GO:0006355">
    <property type="term" value="P:regulation of DNA-templated transcription"/>
    <property type="evidence" value="ECO:0007669"/>
    <property type="project" value="InterPro"/>
</dbReference>
<dbReference type="InterPro" id="IPR036388">
    <property type="entry name" value="WH-like_DNA-bd_sf"/>
</dbReference>
<evidence type="ECO:0000313" key="1">
    <source>
        <dbReference type="EMBL" id="HED31073.1"/>
    </source>
</evidence>
<gene>
    <name evidence="1" type="ORF">ENN50_05190</name>
</gene>
<dbReference type="Proteomes" id="UP000886335">
    <property type="component" value="Unassembled WGS sequence"/>
</dbReference>
<dbReference type="Gene3D" id="1.10.10.10">
    <property type="entry name" value="Winged helix-like DNA-binding domain superfamily/Winged helix DNA-binding domain"/>
    <property type="match status" value="1"/>
</dbReference>
<reference evidence="1" key="1">
    <citation type="journal article" date="2020" name="mSystems">
        <title>Genome- and Community-Level Interaction Insights into Carbon Utilization and Element Cycling Functions of Hydrothermarchaeota in Hydrothermal Sediment.</title>
        <authorList>
            <person name="Zhou Z."/>
            <person name="Liu Y."/>
            <person name="Xu W."/>
            <person name="Pan J."/>
            <person name="Luo Z.H."/>
            <person name="Li M."/>
        </authorList>
    </citation>
    <scope>NUCLEOTIDE SEQUENCE [LARGE SCALE GENOMIC DNA]</scope>
    <source>
        <strain evidence="1">SpSt-1181</strain>
    </source>
</reference>
<dbReference type="SUPFAM" id="SSF46894">
    <property type="entry name" value="C-terminal effector domain of the bipartite response regulators"/>
    <property type="match status" value="1"/>
</dbReference>
<proteinExistence type="predicted"/>
<dbReference type="EMBL" id="DSBW01000120">
    <property type="protein sequence ID" value="HED31073.1"/>
    <property type="molecule type" value="Genomic_DNA"/>
</dbReference>
<comment type="caution">
    <text evidence="1">The sequence shown here is derived from an EMBL/GenBank/DDBJ whole genome shotgun (WGS) entry which is preliminary data.</text>
</comment>
<dbReference type="InterPro" id="IPR016032">
    <property type="entry name" value="Sig_transdc_resp-reg_C-effctor"/>
</dbReference>
<dbReference type="GO" id="GO:0003677">
    <property type="term" value="F:DNA binding"/>
    <property type="evidence" value="ECO:0007669"/>
    <property type="project" value="InterPro"/>
</dbReference>